<dbReference type="AlphaFoldDB" id="A0A919RFA0"/>
<reference evidence="2" key="1">
    <citation type="submission" date="2021-01" db="EMBL/GenBank/DDBJ databases">
        <title>Whole genome shotgun sequence of Sinosporangium siamense NBRC 109515.</title>
        <authorList>
            <person name="Komaki H."/>
            <person name="Tamura T."/>
        </authorList>
    </citation>
    <scope>NUCLEOTIDE SEQUENCE</scope>
    <source>
        <strain evidence="2">NBRC 109515</strain>
    </source>
</reference>
<keyword evidence="1" id="KW-1133">Transmembrane helix</keyword>
<proteinExistence type="predicted"/>
<dbReference type="Proteomes" id="UP000606172">
    <property type="component" value="Unassembled WGS sequence"/>
</dbReference>
<keyword evidence="1" id="KW-0812">Transmembrane</keyword>
<evidence type="ECO:0000313" key="2">
    <source>
        <dbReference type="EMBL" id="GII92647.1"/>
    </source>
</evidence>
<organism evidence="2 3">
    <name type="scientific">Sinosporangium siamense</name>
    <dbReference type="NCBI Taxonomy" id="1367973"/>
    <lineage>
        <taxon>Bacteria</taxon>
        <taxon>Bacillati</taxon>
        <taxon>Actinomycetota</taxon>
        <taxon>Actinomycetes</taxon>
        <taxon>Streptosporangiales</taxon>
        <taxon>Streptosporangiaceae</taxon>
        <taxon>Sinosporangium</taxon>
    </lineage>
</organism>
<protein>
    <recommendedName>
        <fullName evidence="4">Alkaline shock response membrane anchor protein AmaP</fullName>
    </recommendedName>
</protein>
<accession>A0A919RFA0</accession>
<feature type="transmembrane region" description="Helical" evidence="1">
    <location>
        <begin position="15"/>
        <end position="33"/>
    </location>
</feature>
<keyword evidence="1" id="KW-0472">Membrane</keyword>
<comment type="caution">
    <text evidence="2">The sequence shown here is derived from an EMBL/GenBank/DDBJ whole genome shotgun (WGS) entry which is preliminary data.</text>
</comment>
<keyword evidence="3" id="KW-1185">Reference proteome</keyword>
<name>A0A919RFA0_9ACTN</name>
<dbReference type="RefSeq" id="WP_204025617.1">
    <property type="nucleotide sequence ID" value="NZ_BOOW01000018.1"/>
</dbReference>
<gene>
    <name evidence="2" type="ORF">Ssi02_28780</name>
</gene>
<feature type="transmembrane region" description="Helical" evidence="1">
    <location>
        <begin position="65"/>
        <end position="86"/>
    </location>
</feature>
<evidence type="ECO:0000313" key="3">
    <source>
        <dbReference type="Proteomes" id="UP000606172"/>
    </source>
</evidence>
<evidence type="ECO:0000256" key="1">
    <source>
        <dbReference type="SAM" id="Phobius"/>
    </source>
</evidence>
<evidence type="ECO:0008006" key="4">
    <source>
        <dbReference type="Google" id="ProtNLM"/>
    </source>
</evidence>
<dbReference type="EMBL" id="BOOW01000018">
    <property type="protein sequence ID" value="GII92647.1"/>
    <property type="molecule type" value="Genomic_DNA"/>
</dbReference>
<sequence>MSEVIDRKTARGNRLGLLVTGLTLVLLGLFTLIRGLGLLPQHFAPAGEPLVNGPVRQAFGAAGGWLWWVIGILAVILALIALRWLFAQGRGEAVHDMTLATGPGGETRVASRGLADAITADITSHPGVLGARATLVGTCVHPGVRLRVLMEEHAPINEIRAHLGDVAIPHIREALETDHLRTVTRLKFSRKFASRHRVA</sequence>